<accession>A0ACC6TUW9</accession>
<reference evidence="1" key="1">
    <citation type="submission" date="2024-07" db="EMBL/GenBank/DDBJ databases">
        <title>A survey of Mimosa microsymbionts across Brazilian biomes reveals a high diversity of Paraburkholderia nodulating endemic species, but also that Cupriavidus is common as a symbiont of widespread species.</title>
        <authorList>
            <person name="Rouws L."/>
            <person name="Barauna A."/>
            <person name="Beukes C."/>
            <person name="Rouws J.R.C."/>
            <person name="De Faria S.M."/>
            <person name="Gross E."/>
            <person name="Bueno Dos Reis Junior F."/>
            <person name="Simon M.F."/>
            <person name="Maluk M."/>
            <person name="Odee D.W."/>
            <person name="Kenicer G."/>
            <person name="Young J.P.W."/>
            <person name="Reis V.M."/>
            <person name="Zilli J."/>
            <person name="James E.K."/>
        </authorList>
    </citation>
    <scope>NUCLEOTIDE SEQUENCE</scope>
    <source>
        <strain evidence="1">EG181B</strain>
    </source>
</reference>
<proteinExistence type="predicted"/>
<organism evidence="1 2">
    <name type="scientific">Paraburkholderia phymatum</name>
    <dbReference type="NCBI Taxonomy" id="148447"/>
    <lineage>
        <taxon>Bacteria</taxon>
        <taxon>Pseudomonadati</taxon>
        <taxon>Pseudomonadota</taxon>
        <taxon>Betaproteobacteria</taxon>
        <taxon>Burkholderiales</taxon>
        <taxon>Burkholderiaceae</taxon>
        <taxon>Paraburkholderia</taxon>
    </lineage>
</organism>
<evidence type="ECO:0000313" key="2">
    <source>
        <dbReference type="Proteomes" id="UP001558850"/>
    </source>
</evidence>
<comment type="caution">
    <text evidence="1">The sequence shown here is derived from an EMBL/GenBank/DDBJ whole genome shotgun (WGS) entry which is preliminary data.</text>
</comment>
<keyword evidence="1" id="KW-0328">Glycosyltransferase</keyword>
<keyword evidence="1" id="KW-0808">Transferase</keyword>
<evidence type="ECO:0000313" key="1">
    <source>
        <dbReference type="EMBL" id="MEX3931248.1"/>
    </source>
</evidence>
<dbReference type="EMBL" id="JBFRCH010000002">
    <property type="protein sequence ID" value="MEX3931248.1"/>
    <property type="molecule type" value="Genomic_DNA"/>
</dbReference>
<gene>
    <name evidence="1" type="ORF">AB4Y32_05405</name>
</gene>
<sequence length="426" mass="47242">MNILFFTPVNEASAIARVSCLLTRELIASGHHITVVSTEKMTYGPARDFGAEIVSWSDESRIIHESSKAQLVIYQIGDNYNFHRGAIEWLPRLQGIVCLHDFYVANLFNAWGSEHPDEAKALLRYWYGEAIATSFFEMARRSDFIEQTADKAPLTEWIASYALAVVSHSHWGMPRVKASCAGPVKVVPLPYNTTVDVQPAGYERHENHLALLTVGHINANKRVASVIRAIGSSPSLRRKVTYRLVGPISPDAVLELSDLANALRVKLLISGAVDDETLAQAFAESDVVSCLRWPSLEAASASAIEAMLWGKPIVVTDTGFYKDIPDNLVAKIPPSNEIAEIRAALERFDKSPSERSMMGERARQWATETYSSKNYAQSLVDLAGSLHEDRPIAVARAYFRKVLADWGSNPDRHWCDHSLGMPTYTG</sequence>
<protein>
    <submittedName>
        <fullName evidence="1">Glycosyltransferase family 4 protein</fullName>
        <ecNumber evidence="1">2.4.-.-</ecNumber>
    </submittedName>
</protein>
<name>A0ACC6TUW9_9BURK</name>
<dbReference type="EC" id="2.4.-.-" evidence="1"/>
<dbReference type="Proteomes" id="UP001558850">
    <property type="component" value="Unassembled WGS sequence"/>
</dbReference>
<keyword evidence="2" id="KW-1185">Reference proteome</keyword>